<feature type="region of interest" description="Disordered" evidence="1">
    <location>
        <begin position="53"/>
        <end position="126"/>
    </location>
</feature>
<proteinExistence type="predicted"/>
<feature type="compositionally biased region" description="Low complexity" evidence="1">
    <location>
        <begin position="10"/>
        <end position="20"/>
    </location>
</feature>
<organism evidence="2 3">
    <name type="scientific">Anopheles arabiensis</name>
    <name type="common">Mosquito</name>
    <dbReference type="NCBI Taxonomy" id="7173"/>
    <lineage>
        <taxon>Eukaryota</taxon>
        <taxon>Metazoa</taxon>
        <taxon>Ecdysozoa</taxon>
        <taxon>Arthropoda</taxon>
        <taxon>Hexapoda</taxon>
        <taxon>Insecta</taxon>
        <taxon>Pterygota</taxon>
        <taxon>Neoptera</taxon>
        <taxon>Endopterygota</taxon>
        <taxon>Diptera</taxon>
        <taxon>Nematocera</taxon>
        <taxon>Culicoidea</taxon>
        <taxon>Culicidae</taxon>
        <taxon>Anophelinae</taxon>
        <taxon>Anopheles</taxon>
    </lineage>
</organism>
<dbReference type="AlphaFoldDB" id="A0A182HNE0"/>
<feature type="compositionally biased region" description="Low complexity" evidence="1">
    <location>
        <begin position="110"/>
        <end position="126"/>
    </location>
</feature>
<dbReference type="VEuPathDB" id="VectorBase:AARA002776"/>
<protein>
    <submittedName>
        <fullName evidence="2">Uncharacterized protein</fullName>
    </submittedName>
</protein>
<dbReference type="EMBL" id="APCN01001914">
    <property type="status" value="NOT_ANNOTATED_CDS"/>
    <property type="molecule type" value="Genomic_DNA"/>
</dbReference>
<feature type="region of interest" description="Disordered" evidence="1">
    <location>
        <begin position="1"/>
        <end position="20"/>
    </location>
</feature>
<evidence type="ECO:0000313" key="3">
    <source>
        <dbReference type="Proteomes" id="UP000075840"/>
    </source>
</evidence>
<name>A0A182HNE0_ANOAR</name>
<dbReference type="Proteomes" id="UP000075840">
    <property type="component" value="Unassembled WGS sequence"/>
</dbReference>
<evidence type="ECO:0000313" key="2">
    <source>
        <dbReference type="EnsemblMetazoa" id="AARA002776-PA"/>
    </source>
</evidence>
<accession>A0A182HNE0</accession>
<reference evidence="2" key="1">
    <citation type="submission" date="2022-08" db="UniProtKB">
        <authorList>
            <consortium name="EnsemblMetazoa"/>
        </authorList>
    </citation>
    <scope>IDENTIFICATION</scope>
    <source>
        <strain evidence="2">Dongola</strain>
    </source>
</reference>
<keyword evidence="3" id="KW-1185">Reference proteome</keyword>
<dbReference type="EnsemblMetazoa" id="AARA002776-RA">
    <property type="protein sequence ID" value="AARA002776-PA"/>
    <property type="gene ID" value="AARA002776"/>
</dbReference>
<evidence type="ECO:0000256" key="1">
    <source>
        <dbReference type="SAM" id="MobiDB-lite"/>
    </source>
</evidence>
<sequence>MGKGPINTPSSSSASESSCSVCSFPDPTLSTELLSRWARSRSFHRFSFTISSELESPAPPPRPNWTQRSRLLPSVSSVGHRSPGTSLRNRNTIVSPRTPCTESRGTIGLRSVSPSTNRSPSSSRTNCSSRLVCVSVRLYRFTSGACTCSTTKYSSWSHTEDGKR</sequence>
<feature type="compositionally biased region" description="Polar residues" evidence="1">
    <location>
        <begin position="64"/>
        <end position="104"/>
    </location>
</feature>